<sequence length="177" mass="19514">MPAWGALFLLWVTAEATKDCPIPCTCRALETMGLWVDCRGRGLTALPALPAHTRHLLLANNSLHSVPPGAFDHLRQLQTLDVTQNPWHCDCSLTYLRLWLEDRKPEALLHVHCASPGLATHLPLGQLTGYQLGSCGWQLRAPWASPGIWWDRVLIAMAALGLVLLTGLLYAISEPLN</sequence>
<dbReference type="KEGG" id="csyr:103268885"/>
<evidence type="ECO:0000259" key="14">
    <source>
        <dbReference type="SMART" id="SM00082"/>
    </source>
</evidence>
<dbReference type="GO" id="GO:0016020">
    <property type="term" value="C:membrane"/>
    <property type="evidence" value="ECO:0007669"/>
    <property type="project" value="UniProtKB-SubCell"/>
</dbReference>
<dbReference type="InterPro" id="IPR032675">
    <property type="entry name" value="LRR_dom_sf"/>
</dbReference>
<evidence type="ECO:0000313" key="15">
    <source>
        <dbReference type="Proteomes" id="UP000189704"/>
    </source>
</evidence>
<dbReference type="PANTHER" id="PTHR22650">
    <property type="entry name" value="GLYCOPROTEIN IB BETA"/>
    <property type="match status" value="1"/>
</dbReference>
<dbReference type="RefSeq" id="XP_008064674.1">
    <property type="nucleotide sequence ID" value="XM_008066483.1"/>
</dbReference>
<evidence type="ECO:0000256" key="8">
    <source>
        <dbReference type="ARBA" id="ARBA00023084"/>
    </source>
</evidence>
<feature type="signal peptide" evidence="12">
    <location>
        <begin position="1"/>
        <end position="16"/>
    </location>
</feature>
<keyword evidence="6" id="KW-0130">Cell adhesion</keyword>
<evidence type="ECO:0000256" key="7">
    <source>
        <dbReference type="ARBA" id="ARBA00022989"/>
    </source>
</evidence>
<organism evidence="15 16">
    <name type="scientific">Carlito syrichta</name>
    <name type="common">Philippine tarsier</name>
    <name type="synonym">Tarsius syrichta</name>
    <dbReference type="NCBI Taxonomy" id="1868482"/>
    <lineage>
        <taxon>Eukaryota</taxon>
        <taxon>Metazoa</taxon>
        <taxon>Chordata</taxon>
        <taxon>Craniata</taxon>
        <taxon>Vertebrata</taxon>
        <taxon>Euteleostomi</taxon>
        <taxon>Mammalia</taxon>
        <taxon>Eutheria</taxon>
        <taxon>Euarchontoglires</taxon>
        <taxon>Primates</taxon>
        <taxon>Haplorrhini</taxon>
        <taxon>Tarsiiformes</taxon>
        <taxon>Tarsiidae</taxon>
        <taxon>Carlito</taxon>
    </lineage>
</organism>
<evidence type="ECO:0000256" key="1">
    <source>
        <dbReference type="ARBA" id="ARBA00004479"/>
    </source>
</evidence>
<feature type="domain" description="LRRCT" evidence="14">
    <location>
        <begin position="85"/>
        <end position="136"/>
    </location>
</feature>
<dbReference type="Pfam" id="PF13855">
    <property type="entry name" value="LRR_8"/>
    <property type="match status" value="1"/>
</dbReference>
<evidence type="ECO:0000256" key="2">
    <source>
        <dbReference type="ARBA" id="ARBA00022614"/>
    </source>
</evidence>
<feature type="chain" id="PRO_5010562007" evidence="12">
    <location>
        <begin position="17"/>
        <end position="177"/>
    </location>
</feature>
<keyword evidence="7 11" id="KW-1133">Transmembrane helix</keyword>
<keyword evidence="9 11" id="KW-0472">Membrane</keyword>
<dbReference type="GO" id="GO:0007155">
    <property type="term" value="P:cell adhesion"/>
    <property type="evidence" value="ECO:0007669"/>
    <property type="project" value="UniProtKB-KW"/>
</dbReference>
<dbReference type="Proteomes" id="UP000189704">
    <property type="component" value="Unplaced"/>
</dbReference>
<dbReference type="InterPro" id="IPR000372">
    <property type="entry name" value="LRRNT"/>
</dbReference>
<dbReference type="AlphaFoldDB" id="A0A1U7TXI0"/>
<evidence type="ECO:0000256" key="5">
    <source>
        <dbReference type="ARBA" id="ARBA00022729"/>
    </source>
</evidence>
<dbReference type="SMART" id="SM00013">
    <property type="entry name" value="LRRNT"/>
    <property type="match status" value="1"/>
</dbReference>
<dbReference type="GeneID" id="103268885"/>
<comment type="subcellular location">
    <subcellularLocation>
        <location evidence="1">Membrane</location>
        <topology evidence="1">Single-pass type I membrane protein</topology>
    </subcellularLocation>
</comment>
<evidence type="ECO:0000259" key="13">
    <source>
        <dbReference type="SMART" id="SM00013"/>
    </source>
</evidence>
<gene>
    <name evidence="16" type="primary">GP9</name>
</gene>
<evidence type="ECO:0000256" key="12">
    <source>
        <dbReference type="SAM" id="SignalP"/>
    </source>
</evidence>
<feature type="transmembrane region" description="Helical" evidence="11">
    <location>
        <begin position="149"/>
        <end position="172"/>
    </location>
</feature>
<keyword evidence="5 12" id="KW-0732">Signal</keyword>
<dbReference type="InterPro" id="IPR052313">
    <property type="entry name" value="GPIb-IX-V_Complex"/>
</dbReference>
<dbReference type="PANTHER" id="PTHR22650:SF6">
    <property type="entry name" value="PLATELET GLYCOPROTEIN IX"/>
    <property type="match status" value="1"/>
</dbReference>
<evidence type="ECO:0000313" key="16">
    <source>
        <dbReference type="RefSeq" id="XP_008064674.1"/>
    </source>
</evidence>
<dbReference type="SMART" id="SM00082">
    <property type="entry name" value="LRRCT"/>
    <property type="match status" value="1"/>
</dbReference>
<keyword evidence="2" id="KW-0433">Leucine-rich repeat</keyword>
<keyword evidence="4" id="KW-0356">Hemostasis</keyword>
<evidence type="ECO:0000256" key="9">
    <source>
        <dbReference type="ARBA" id="ARBA00023136"/>
    </source>
</evidence>
<accession>A0A1U7TXI0</accession>
<keyword evidence="10" id="KW-1015">Disulfide bond</keyword>
<dbReference type="GO" id="GO:0007596">
    <property type="term" value="P:blood coagulation"/>
    <property type="evidence" value="ECO:0007669"/>
    <property type="project" value="UniProtKB-KW"/>
</dbReference>
<evidence type="ECO:0000256" key="10">
    <source>
        <dbReference type="ARBA" id="ARBA00023157"/>
    </source>
</evidence>
<reference evidence="16" key="1">
    <citation type="submission" date="2025-08" db="UniProtKB">
        <authorList>
            <consortium name="RefSeq"/>
        </authorList>
    </citation>
    <scope>IDENTIFICATION</scope>
</reference>
<dbReference type="Gene3D" id="3.80.10.10">
    <property type="entry name" value="Ribonuclease Inhibitor"/>
    <property type="match status" value="1"/>
</dbReference>
<evidence type="ECO:0000256" key="11">
    <source>
        <dbReference type="SAM" id="Phobius"/>
    </source>
</evidence>
<dbReference type="SUPFAM" id="SSF52058">
    <property type="entry name" value="L domain-like"/>
    <property type="match status" value="1"/>
</dbReference>
<evidence type="ECO:0000256" key="4">
    <source>
        <dbReference type="ARBA" id="ARBA00022696"/>
    </source>
</evidence>
<dbReference type="Pfam" id="PF01462">
    <property type="entry name" value="LRRNT"/>
    <property type="match status" value="1"/>
</dbReference>
<evidence type="ECO:0000256" key="3">
    <source>
        <dbReference type="ARBA" id="ARBA00022692"/>
    </source>
</evidence>
<dbReference type="InterPro" id="IPR000483">
    <property type="entry name" value="Cys-rich_flank_reg_C"/>
</dbReference>
<evidence type="ECO:0000256" key="6">
    <source>
        <dbReference type="ARBA" id="ARBA00022889"/>
    </source>
</evidence>
<feature type="domain" description="LRRNT" evidence="13">
    <location>
        <begin position="19"/>
        <end position="55"/>
    </location>
</feature>
<dbReference type="InterPro" id="IPR001611">
    <property type="entry name" value="Leu-rich_rpt"/>
</dbReference>
<keyword evidence="15" id="KW-1185">Reference proteome</keyword>
<keyword evidence="8" id="KW-0094">Blood coagulation</keyword>
<name>A0A1U7TXI0_CARSF</name>
<dbReference type="OrthoDB" id="72369at2759"/>
<protein>
    <submittedName>
        <fullName evidence="16">Platelet glycoprotein IX</fullName>
    </submittedName>
</protein>
<keyword evidence="3 11" id="KW-0812">Transmembrane</keyword>
<proteinExistence type="predicted"/>
<dbReference type="CTD" id="2815"/>